<dbReference type="Pfam" id="PF00400">
    <property type="entry name" value="WD40"/>
    <property type="match status" value="2"/>
</dbReference>
<evidence type="ECO:0000313" key="3">
    <source>
        <dbReference type="EMBL" id="TBU24243.1"/>
    </source>
</evidence>
<evidence type="ECO:0000256" key="2">
    <source>
        <dbReference type="ARBA" id="ARBA00022737"/>
    </source>
</evidence>
<dbReference type="Gene3D" id="2.130.10.10">
    <property type="entry name" value="YVTN repeat-like/Quinoprotein amine dehydrogenase"/>
    <property type="match status" value="1"/>
</dbReference>
<dbReference type="AlphaFoldDB" id="A0A4Q9NW08"/>
<dbReference type="InterPro" id="IPR036322">
    <property type="entry name" value="WD40_repeat_dom_sf"/>
</dbReference>
<proteinExistence type="predicted"/>
<dbReference type="EMBL" id="ML143484">
    <property type="protein sequence ID" value="TBU24243.1"/>
    <property type="molecule type" value="Genomic_DNA"/>
</dbReference>
<feature type="non-terminal residue" evidence="3">
    <location>
        <position position="80"/>
    </location>
</feature>
<reference evidence="3" key="1">
    <citation type="submission" date="2019-01" db="EMBL/GenBank/DDBJ databases">
        <title>Draft genome sequences of three monokaryotic isolates of the white-rot basidiomycete fungus Dichomitus squalens.</title>
        <authorList>
            <consortium name="DOE Joint Genome Institute"/>
            <person name="Lopez S.C."/>
            <person name="Andreopoulos B."/>
            <person name="Pangilinan J."/>
            <person name="Lipzen A."/>
            <person name="Riley R."/>
            <person name="Ahrendt S."/>
            <person name="Ng V."/>
            <person name="Barry K."/>
            <person name="Daum C."/>
            <person name="Grigoriev I.V."/>
            <person name="Hilden K.S."/>
            <person name="Makela M.R."/>
            <person name="de Vries R.P."/>
        </authorList>
    </citation>
    <scope>NUCLEOTIDE SEQUENCE [LARGE SCALE GENOMIC DNA]</scope>
    <source>
        <strain evidence="3">OM18370.1</strain>
    </source>
</reference>
<gene>
    <name evidence="3" type="ORF">BD311DRAFT_608778</name>
</gene>
<dbReference type="PROSITE" id="PS50294">
    <property type="entry name" value="WD_REPEATS_REGION"/>
    <property type="match status" value="1"/>
</dbReference>
<dbReference type="InterPro" id="IPR001680">
    <property type="entry name" value="WD40_rpt"/>
</dbReference>
<dbReference type="Proteomes" id="UP000292957">
    <property type="component" value="Unassembled WGS sequence"/>
</dbReference>
<name>A0A4Q9NW08_9APHY</name>
<keyword evidence="1" id="KW-0853">WD repeat</keyword>
<sequence length="80" mass="8915">ILHEYTGPIWTVTFSSDDKHIASRSSDTTEKVCNSYARGEQASLNRHDSMLNAVEFSPHGKFIASAGSDNTVRQWKASDR</sequence>
<feature type="non-terminal residue" evidence="3">
    <location>
        <position position="1"/>
    </location>
</feature>
<evidence type="ECO:0000256" key="1">
    <source>
        <dbReference type="ARBA" id="ARBA00022574"/>
    </source>
</evidence>
<dbReference type="PANTHER" id="PTHR19848">
    <property type="entry name" value="WD40 REPEAT PROTEIN"/>
    <property type="match status" value="1"/>
</dbReference>
<accession>A0A4Q9NW08</accession>
<protein>
    <submittedName>
        <fullName evidence="3">WD40-repeat-containing domain protein</fullName>
    </submittedName>
</protein>
<dbReference type="OrthoDB" id="2754813at2759"/>
<keyword evidence="2" id="KW-0677">Repeat</keyword>
<dbReference type="SUPFAM" id="SSF50978">
    <property type="entry name" value="WD40 repeat-like"/>
    <property type="match status" value="1"/>
</dbReference>
<dbReference type="InterPro" id="IPR015943">
    <property type="entry name" value="WD40/YVTN_repeat-like_dom_sf"/>
</dbReference>
<dbReference type="PANTHER" id="PTHR19848:SF8">
    <property type="entry name" value="F-BOX AND WD REPEAT DOMAIN CONTAINING 7"/>
    <property type="match status" value="1"/>
</dbReference>
<dbReference type="PROSITE" id="PS50082">
    <property type="entry name" value="WD_REPEATS_2"/>
    <property type="match status" value="1"/>
</dbReference>
<dbReference type="SMART" id="SM00320">
    <property type="entry name" value="WD40"/>
    <property type="match status" value="1"/>
</dbReference>
<organism evidence="3">
    <name type="scientific">Dichomitus squalens</name>
    <dbReference type="NCBI Taxonomy" id="114155"/>
    <lineage>
        <taxon>Eukaryota</taxon>
        <taxon>Fungi</taxon>
        <taxon>Dikarya</taxon>
        <taxon>Basidiomycota</taxon>
        <taxon>Agaricomycotina</taxon>
        <taxon>Agaricomycetes</taxon>
        <taxon>Polyporales</taxon>
        <taxon>Polyporaceae</taxon>
        <taxon>Dichomitus</taxon>
    </lineage>
</organism>